<feature type="domain" description="SCP" evidence="2">
    <location>
        <begin position="140"/>
        <end position="242"/>
    </location>
</feature>
<dbReference type="InterPro" id="IPR035940">
    <property type="entry name" value="CAP_sf"/>
</dbReference>
<dbReference type="CDD" id="cd05379">
    <property type="entry name" value="CAP_bacterial"/>
    <property type="match status" value="1"/>
</dbReference>
<dbReference type="Gene3D" id="3.40.33.10">
    <property type="entry name" value="CAP"/>
    <property type="match status" value="1"/>
</dbReference>
<name>A0A6N2YYK6_9FIRM</name>
<dbReference type="InterPro" id="IPR014044">
    <property type="entry name" value="CAP_dom"/>
</dbReference>
<dbReference type="EMBL" id="CACRUP010000003">
    <property type="protein sequence ID" value="VYT71981.1"/>
    <property type="molecule type" value="Genomic_DNA"/>
</dbReference>
<dbReference type="RefSeq" id="WP_156700347.1">
    <property type="nucleotide sequence ID" value="NZ_CACRUP010000003.1"/>
</dbReference>
<organism evidence="3">
    <name type="scientific">Peptoniphilus gorbachii</name>
    <dbReference type="NCBI Taxonomy" id="411567"/>
    <lineage>
        <taxon>Bacteria</taxon>
        <taxon>Bacillati</taxon>
        <taxon>Bacillota</taxon>
        <taxon>Tissierellia</taxon>
        <taxon>Tissierellales</taxon>
        <taxon>Peptoniphilaceae</taxon>
        <taxon>Peptoniphilus</taxon>
    </lineage>
</organism>
<feature type="signal peptide" evidence="1">
    <location>
        <begin position="1"/>
        <end position="33"/>
    </location>
</feature>
<feature type="chain" id="PRO_5039157699" evidence="1">
    <location>
        <begin position="34"/>
        <end position="259"/>
    </location>
</feature>
<gene>
    <name evidence="3" type="ORF">PGLFYP46_00883</name>
</gene>
<dbReference type="AlphaFoldDB" id="A0A6N2YYK6"/>
<dbReference type="Pfam" id="PF00188">
    <property type="entry name" value="CAP"/>
    <property type="match status" value="1"/>
</dbReference>
<evidence type="ECO:0000256" key="1">
    <source>
        <dbReference type="SAM" id="SignalP"/>
    </source>
</evidence>
<accession>A0A6N2YYK6</accession>
<keyword evidence="1" id="KW-0732">Signal</keyword>
<reference evidence="3" key="1">
    <citation type="submission" date="2019-11" db="EMBL/GenBank/DDBJ databases">
        <authorList>
            <person name="Feng L."/>
        </authorList>
    </citation>
    <scope>NUCLEOTIDE SEQUENCE</scope>
    <source>
        <strain evidence="3">PgorbachiiLFYP46</strain>
    </source>
</reference>
<dbReference type="SUPFAM" id="SSF55797">
    <property type="entry name" value="PR-1-like"/>
    <property type="match status" value="1"/>
</dbReference>
<protein>
    <submittedName>
        <fullName evidence="3">Cysteine-rich secretory protein family protein</fullName>
    </submittedName>
</protein>
<proteinExistence type="predicted"/>
<sequence>MKKLNLLNTKNNLMKFITALLITVGLATPSLVAADKVTSPAFPEDLTKINNNEENLQEEINLNYLNLKTDDTILPVKTLSHALGYNLNWKNNKNLEVNLTYAKNPKNNEEEKKSNDMKGENLEVKVDVDSVGDSKLYMKKLNDYRTTKSLKSVKEDEKLNKLALLRAQEELDQFINTGKGDHNSPGGYNKSLGENLTLSYYSLGIEKGDVNENSLTRWINSPGHNANLLNKDCNKGGYACARKVVDGMVYESSIYLFGY</sequence>
<evidence type="ECO:0000313" key="3">
    <source>
        <dbReference type="EMBL" id="VYT71981.1"/>
    </source>
</evidence>
<evidence type="ECO:0000259" key="2">
    <source>
        <dbReference type="Pfam" id="PF00188"/>
    </source>
</evidence>